<protein>
    <submittedName>
        <fullName evidence="2">Uncharacterized protein</fullName>
    </submittedName>
</protein>
<keyword evidence="1" id="KW-0812">Transmembrane</keyword>
<dbReference type="Proteomes" id="UP000662873">
    <property type="component" value="Chromosome"/>
</dbReference>
<keyword evidence="1" id="KW-1133">Transmembrane helix</keyword>
<name>A0A809R4R4_9BACT</name>
<evidence type="ECO:0000256" key="1">
    <source>
        <dbReference type="SAM" id="Phobius"/>
    </source>
</evidence>
<reference evidence="2" key="1">
    <citation type="journal article" name="DNA Res.">
        <title>The physiological potential of anammox bacteria as revealed by their core genome structure.</title>
        <authorList>
            <person name="Okubo T."/>
            <person name="Toyoda A."/>
            <person name="Fukuhara K."/>
            <person name="Uchiyama I."/>
            <person name="Harigaya Y."/>
            <person name="Kuroiwa M."/>
            <person name="Suzuki T."/>
            <person name="Murakami Y."/>
            <person name="Suwa Y."/>
            <person name="Takami H."/>
        </authorList>
    </citation>
    <scope>NUCLEOTIDE SEQUENCE</scope>
    <source>
        <strain evidence="2">317325-2</strain>
    </source>
</reference>
<accession>A0A809R4R4</accession>
<keyword evidence="1" id="KW-0472">Membrane</keyword>
<feature type="transmembrane region" description="Helical" evidence="1">
    <location>
        <begin position="144"/>
        <end position="163"/>
    </location>
</feature>
<organism evidence="2 3">
    <name type="scientific">Candidatus Nitrosymbiomonas proteolyticus</name>
    <dbReference type="NCBI Taxonomy" id="2608984"/>
    <lineage>
        <taxon>Bacteria</taxon>
        <taxon>Bacillati</taxon>
        <taxon>Armatimonadota</taxon>
        <taxon>Armatimonadota incertae sedis</taxon>
        <taxon>Candidatus Nitrosymbiomonas</taxon>
    </lineage>
</organism>
<feature type="transmembrane region" description="Helical" evidence="1">
    <location>
        <begin position="84"/>
        <end position="106"/>
    </location>
</feature>
<feature type="transmembrane region" description="Helical" evidence="1">
    <location>
        <begin position="112"/>
        <end position="132"/>
    </location>
</feature>
<evidence type="ECO:0000313" key="2">
    <source>
        <dbReference type="EMBL" id="BBO22570.1"/>
    </source>
</evidence>
<evidence type="ECO:0000313" key="3">
    <source>
        <dbReference type="Proteomes" id="UP000662873"/>
    </source>
</evidence>
<feature type="transmembrane region" description="Helical" evidence="1">
    <location>
        <begin position="269"/>
        <end position="289"/>
    </location>
</feature>
<gene>
    <name evidence="2" type="ORF">NPRO_01650</name>
</gene>
<sequence length="300" mass="32768">MYRSSIEVFLDRERAQLVRRFDEESVDEVLAEIHAHLRESADDMAASGLPLRDSEEIALLRFQNPQRPLSIASLIARNCRGDRAWAPPAVLIGFLGAVVLCIWAIVSTPDHPISWTWATVFMLGAAGCYGYAAKRAGDFANLKNVVAAIAFTTALAVLFNPTISKADPHPLSSAGSLAGLLAANTSSTRATSEWLALDASRNDLFGIQDDSDTEAPLESEAAPDSGVLTQEEEWQGNLESRPFGLTNLDRPKFFKRVFLFLPDTARLSLMWLLLVSVVHGAVAWLRLAWRPAAPGVQLIT</sequence>
<dbReference type="EMBL" id="AP021858">
    <property type="protein sequence ID" value="BBO22570.1"/>
    <property type="molecule type" value="Genomic_DNA"/>
</dbReference>
<proteinExistence type="predicted"/>
<dbReference type="AlphaFoldDB" id="A0A809R4R4"/>
<dbReference type="KEGG" id="npy:NPRO_01650"/>